<accession>A0A8H5CXZ8</accession>
<comment type="caution">
    <text evidence="1">The sequence shown here is derived from an EMBL/GenBank/DDBJ whole genome shotgun (WGS) entry which is preliminary data.</text>
</comment>
<sequence length="200" mass="23157">MHPTNIDPRRDQPQHLHLHFIGFGAGIKLLPNFLPCLERLVLYGPHAPYQIKPEIPLRLPSLKRLKIGYHNSEPSRMFPKLGTLFPALVEFTLIQATIPEVYFSDLLDMIKRLDALWPESGRVPREVIQRKLILEVDTVEGLSGGGRDWYYKELRNVAATTHRVEIVQKEWQFTDLQKAEIDWVLETREWVGADWAADSL</sequence>
<dbReference type="Proteomes" id="UP000559027">
    <property type="component" value="Unassembled WGS sequence"/>
</dbReference>
<evidence type="ECO:0000313" key="2">
    <source>
        <dbReference type="Proteomes" id="UP000559027"/>
    </source>
</evidence>
<organism evidence="1 2">
    <name type="scientific">Leucocoprinus leucothites</name>
    <dbReference type="NCBI Taxonomy" id="201217"/>
    <lineage>
        <taxon>Eukaryota</taxon>
        <taxon>Fungi</taxon>
        <taxon>Dikarya</taxon>
        <taxon>Basidiomycota</taxon>
        <taxon>Agaricomycotina</taxon>
        <taxon>Agaricomycetes</taxon>
        <taxon>Agaricomycetidae</taxon>
        <taxon>Agaricales</taxon>
        <taxon>Agaricineae</taxon>
        <taxon>Agaricaceae</taxon>
        <taxon>Leucocoprinus</taxon>
    </lineage>
</organism>
<dbReference type="AlphaFoldDB" id="A0A8H5CXZ8"/>
<proteinExistence type="predicted"/>
<protein>
    <submittedName>
        <fullName evidence="1">Uncharacterized protein</fullName>
    </submittedName>
</protein>
<gene>
    <name evidence="1" type="ORF">D9756_009210</name>
</gene>
<reference evidence="1 2" key="1">
    <citation type="journal article" date="2020" name="ISME J.">
        <title>Uncovering the hidden diversity of litter-decomposition mechanisms in mushroom-forming fungi.</title>
        <authorList>
            <person name="Floudas D."/>
            <person name="Bentzer J."/>
            <person name="Ahren D."/>
            <person name="Johansson T."/>
            <person name="Persson P."/>
            <person name="Tunlid A."/>
        </authorList>
    </citation>
    <scope>NUCLEOTIDE SEQUENCE [LARGE SCALE GENOMIC DNA]</scope>
    <source>
        <strain evidence="1 2">CBS 146.42</strain>
    </source>
</reference>
<dbReference type="EMBL" id="JAACJO010000015">
    <property type="protein sequence ID" value="KAF5350015.1"/>
    <property type="molecule type" value="Genomic_DNA"/>
</dbReference>
<evidence type="ECO:0000313" key="1">
    <source>
        <dbReference type="EMBL" id="KAF5350015.1"/>
    </source>
</evidence>
<keyword evidence="2" id="KW-1185">Reference proteome</keyword>
<name>A0A8H5CXZ8_9AGAR</name>